<evidence type="ECO:0000256" key="1">
    <source>
        <dbReference type="ARBA" id="ARBA00007357"/>
    </source>
</evidence>
<evidence type="ECO:0000256" key="3">
    <source>
        <dbReference type="SAM" id="SignalP"/>
    </source>
</evidence>
<accession>A0A0K8RIU5</accession>
<feature type="compositionally biased region" description="Basic and acidic residues" evidence="2">
    <location>
        <begin position="311"/>
        <end position="320"/>
    </location>
</feature>
<comment type="similarity">
    <text evidence="1">Belongs to the peptidase M13 family.</text>
</comment>
<keyword evidence="3" id="KW-0732">Signal</keyword>
<proteinExistence type="evidence at transcript level"/>
<evidence type="ECO:0000259" key="4">
    <source>
        <dbReference type="Pfam" id="PF05649"/>
    </source>
</evidence>
<feature type="signal peptide" evidence="3">
    <location>
        <begin position="1"/>
        <end position="21"/>
    </location>
</feature>
<sequence>MNQRIATLIFVVTAFSSSRTAENKDPVIPDPHDSVCQTPECREMGIMLSSAIDRNENPCDDFYDYVCKKWKQNNTIPPYLPSYGHIWLVRQELSKRLKDILSNMTIPTSQAESLNDKIAIAYQSCMNEDSCQPGEEISRLRETLTKFGIPRWPMIPGSNETINWKEIYRKIRVGADMSFIFSVNLFPYLYNTSQPAIDIEASKFVPSSSQIYMAGTKKDSAVEAYKDFIQQTVILFSEDEDINVTTKIAQDIFDFEVNLTKKIYDFDFELPDLPDFNYSYYNYDYGDESSSTIQPELLQARSDESTSPPRNDPEPSTKLKDIDRKLGSEGWLQFLKDIFRDVSVTLTGEEEVNTYNAGFLKGAMKLLNDTSGVIVNNYFGWKLLSKLGPIASHNMTTLNFNFNKVWRGLQGPEPRWRHCVSALNDPY</sequence>
<dbReference type="GO" id="GO:0004222">
    <property type="term" value="F:metalloendopeptidase activity"/>
    <property type="evidence" value="ECO:0007669"/>
    <property type="project" value="InterPro"/>
</dbReference>
<dbReference type="InterPro" id="IPR008753">
    <property type="entry name" value="Peptidase_M13_N"/>
</dbReference>
<dbReference type="Pfam" id="PF05649">
    <property type="entry name" value="Peptidase_M13_N"/>
    <property type="match status" value="1"/>
</dbReference>
<dbReference type="GO" id="GO:0016485">
    <property type="term" value="P:protein processing"/>
    <property type="evidence" value="ECO:0007669"/>
    <property type="project" value="TreeGrafter"/>
</dbReference>
<dbReference type="PANTHER" id="PTHR11733">
    <property type="entry name" value="ZINC METALLOPROTEASE FAMILY M13 NEPRILYSIN-RELATED"/>
    <property type="match status" value="1"/>
</dbReference>
<feature type="chain" id="PRO_5005518451" evidence="3">
    <location>
        <begin position="22"/>
        <end position="427"/>
    </location>
</feature>
<protein>
    <submittedName>
        <fullName evidence="5">Putative peptidase family m13</fullName>
    </submittedName>
</protein>
<dbReference type="PROSITE" id="PS51885">
    <property type="entry name" value="NEPRILYSIN"/>
    <property type="match status" value="1"/>
</dbReference>
<evidence type="ECO:0000313" key="5">
    <source>
        <dbReference type="EMBL" id="JAA71045.1"/>
    </source>
</evidence>
<dbReference type="PANTHER" id="PTHR11733:SF241">
    <property type="entry name" value="GH26575P-RELATED"/>
    <property type="match status" value="1"/>
</dbReference>
<dbReference type="EMBL" id="GADI01002763">
    <property type="protein sequence ID" value="JAA71045.1"/>
    <property type="molecule type" value="mRNA"/>
</dbReference>
<evidence type="ECO:0000256" key="2">
    <source>
        <dbReference type="SAM" id="MobiDB-lite"/>
    </source>
</evidence>
<dbReference type="Gene3D" id="1.10.1380.10">
    <property type="entry name" value="Neutral endopeptidase , domain2"/>
    <property type="match status" value="2"/>
</dbReference>
<dbReference type="Gene3D" id="3.40.390.10">
    <property type="entry name" value="Collagenase (Catalytic Domain)"/>
    <property type="match status" value="1"/>
</dbReference>
<dbReference type="AlphaFoldDB" id="A0A0K8RIU5"/>
<dbReference type="InterPro" id="IPR042089">
    <property type="entry name" value="Peptidase_M13_dom_2"/>
</dbReference>
<organism evidence="5">
    <name type="scientific">Ixodes ricinus</name>
    <name type="common">Common tick</name>
    <name type="synonym">Acarus ricinus</name>
    <dbReference type="NCBI Taxonomy" id="34613"/>
    <lineage>
        <taxon>Eukaryota</taxon>
        <taxon>Metazoa</taxon>
        <taxon>Ecdysozoa</taxon>
        <taxon>Arthropoda</taxon>
        <taxon>Chelicerata</taxon>
        <taxon>Arachnida</taxon>
        <taxon>Acari</taxon>
        <taxon>Parasitiformes</taxon>
        <taxon>Ixodida</taxon>
        <taxon>Ixodoidea</taxon>
        <taxon>Ixodidae</taxon>
        <taxon>Ixodinae</taxon>
        <taxon>Ixodes</taxon>
    </lineage>
</organism>
<dbReference type="GO" id="GO:0005886">
    <property type="term" value="C:plasma membrane"/>
    <property type="evidence" value="ECO:0007669"/>
    <property type="project" value="TreeGrafter"/>
</dbReference>
<dbReference type="InterPro" id="IPR000718">
    <property type="entry name" value="Peptidase_M13"/>
</dbReference>
<name>A0A0K8RIU5_IXORI</name>
<feature type="region of interest" description="Disordered" evidence="2">
    <location>
        <begin position="300"/>
        <end position="320"/>
    </location>
</feature>
<feature type="domain" description="Peptidase M13 N-terminal" evidence="4">
    <location>
        <begin position="58"/>
        <end position="425"/>
    </location>
</feature>
<dbReference type="InterPro" id="IPR024079">
    <property type="entry name" value="MetalloPept_cat_dom_sf"/>
</dbReference>
<reference evidence="5" key="1">
    <citation type="submission" date="2012-12" db="EMBL/GenBank/DDBJ databases">
        <title>Identification and characterization of a phenylalanine ammonia-lyase gene family in Isatis indigotica Fort.</title>
        <authorList>
            <person name="Liu Q."/>
            <person name="Chen J."/>
            <person name="Zhou X."/>
            <person name="Di P."/>
            <person name="Xiao Y."/>
            <person name="Xuan H."/>
            <person name="Zhang L."/>
            <person name="Chen W."/>
        </authorList>
    </citation>
    <scope>NUCLEOTIDE SEQUENCE</scope>
    <source>
        <tissue evidence="5">Salivary gland</tissue>
    </source>
</reference>
<dbReference type="SUPFAM" id="SSF55486">
    <property type="entry name" value="Metalloproteases ('zincins'), catalytic domain"/>
    <property type="match status" value="1"/>
</dbReference>